<keyword evidence="14" id="KW-1185">Reference proteome</keyword>
<dbReference type="Proteomes" id="UP001652623">
    <property type="component" value="Chromosome 6"/>
</dbReference>
<dbReference type="InterPro" id="IPR006153">
    <property type="entry name" value="Cation/H_exchanger_TM"/>
</dbReference>
<dbReference type="GeneID" id="112493297"/>
<dbReference type="GO" id="GO:1902600">
    <property type="term" value="P:proton transmembrane transport"/>
    <property type="evidence" value="ECO:0007669"/>
    <property type="project" value="InterPro"/>
</dbReference>
<keyword evidence="3" id="KW-0633">Potassium transport</keyword>
<evidence type="ECO:0000256" key="2">
    <source>
        <dbReference type="ARBA" id="ARBA00022448"/>
    </source>
</evidence>
<feature type="transmembrane region" description="Helical" evidence="10">
    <location>
        <begin position="292"/>
        <end position="311"/>
    </location>
</feature>
<evidence type="ECO:0000256" key="8">
    <source>
        <dbReference type="ARBA" id="ARBA00023136"/>
    </source>
</evidence>
<feature type="transmembrane region" description="Helical" evidence="10">
    <location>
        <begin position="357"/>
        <end position="377"/>
    </location>
</feature>
<dbReference type="GO" id="GO:0006813">
    <property type="term" value="P:potassium ion transport"/>
    <property type="evidence" value="ECO:0007669"/>
    <property type="project" value="UniProtKB-KW"/>
</dbReference>
<dbReference type="Pfam" id="PF23256">
    <property type="entry name" value="CHX17_2nd"/>
    <property type="match status" value="1"/>
</dbReference>
<dbReference type="KEGG" id="zju:112493297"/>
<keyword evidence="6 10" id="KW-1133">Transmembrane helix</keyword>
<dbReference type="InterPro" id="IPR057291">
    <property type="entry name" value="CHX17_2nd"/>
</dbReference>
<dbReference type="Pfam" id="PF00999">
    <property type="entry name" value="Na_H_Exchanger"/>
    <property type="match status" value="1"/>
</dbReference>
<dbReference type="PANTHER" id="PTHR32468:SF18">
    <property type="entry name" value="CATION_H(+) ANTIPORTER 1"/>
    <property type="match status" value="1"/>
</dbReference>
<protein>
    <submittedName>
        <fullName evidence="15">Cation/H(+) antiporter 2</fullName>
    </submittedName>
</protein>
<evidence type="ECO:0000256" key="7">
    <source>
        <dbReference type="ARBA" id="ARBA00023065"/>
    </source>
</evidence>
<evidence type="ECO:0000256" key="1">
    <source>
        <dbReference type="ARBA" id="ARBA00004141"/>
    </source>
</evidence>
<accession>A0A6P6GK73</accession>
<comment type="similarity">
    <text evidence="9">Belongs to the monovalent cation:proton antiporter 2 (CPA2) transporter (TC 2.A.37) family. CHX (TC 2.A.37.4) subfamily.</text>
</comment>
<dbReference type="PANTHER" id="PTHR32468">
    <property type="entry name" value="CATION/H + ANTIPORTER"/>
    <property type="match status" value="1"/>
</dbReference>
<comment type="subcellular location">
    <subcellularLocation>
        <location evidence="1">Membrane</location>
        <topology evidence="1">Multi-pass membrane protein</topology>
    </subcellularLocation>
</comment>
<feature type="transmembrane region" description="Helical" evidence="10">
    <location>
        <begin position="247"/>
        <end position="280"/>
    </location>
</feature>
<feature type="transmembrane region" description="Helical" evidence="10">
    <location>
        <begin position="114"/>
        <end position="133"/>
    </location>
</feature>
<evidence type="ECO:0000259" key="11">
    <source>
        <dbReference type="Pfam" id="PF00999"/>
    </source>
</evidence>
<dbReference type="GO" id="GO:0006885">
    <property type="term" value="P:regulation of pH"/>
    <property type="evidence" value="ECO:0007669"/>
    <property type="project" value="TreeGrafter"/>
</dbReference>
<evidence type="ECO:0000256" key="4">
    <source>
        <dbReference type="ARBA" id="ARBA00022692"/>
    </source>
</evidence>
<dbReference type="InterPro" id="IPR050794">
    <property type="entry name" value="CPA2_transporter"/>
</dbReference>
<dbReference type="Gene3D" id="1.20.1530.20">
    <property type="match status" value="1"/>
</dbReference>
<evidence type="ECO:0000313" key="15">
    <source>
        <dbReference type="RefSeq" id="XP_024934468.2"/>
    </source>
</evidence>
<organism evidence="14 15">
    <name type="scientific">Ziziphus jujuba</name>
    <name type="common">Chinese jujube</name>
    <name type="synonym">Ziziphus sativa</name>
    <dbReference type="NCBI Taxonomy" id="326968"/>
    <lineage>
        <taxon>Eukaryota</taxon>
        <taxon>Viridiplantae</taxon>
        <taxon>Streptophyta</taxon>
        <taxon>Embryophyta</taxon>
        <taxon>Tracheophyta</taxon>
        <taxon>Spermatophyta</taxon>
        <taxon>Magnoliopsida</taxon>
        <taxon>eudicotyledons</taxon>
        <taxon>Gunneridae</taxon>
        <taxon>Pentapetalae</taxon>
        <taxon>rosids</taxon>
        <taxon>fabids</taxon>
        <taxon>Rosales</taxon>
        <taxon>Rhamnaceae</taxon>
        <taxon>Paliureae</taxon>
        <taxon>Ziziphus</taxon>
    </lineage>
</organism>
<feature type="transmembrane region" description="Helical" evidence="10">
    <location>
        <begin position="12"/>
        <end position="34"/>
    </location>
</feature>
<dbReference type="InterPro" id="IPR057290">
    <property type="entry name" value="CHX17_C"/>
</dbReference>
<evidence type="ECO:0000259" key="12">
    <source>
        <dbReference type="Pfam" id="PF23256"/>
    </source>
</evidence>
<dbReference type="Pfam" id="PF23259">
    <property type="entry name" value="CHX17_C"/>
    <property type="match status" value="1"/>
</dbReference>
<proteinExistence type="inferred from homology"/>
<dbReference type="InParanoid" id="A0A6P6GK73"/>
<evidence type="ECO:0000259" key="13">
    <source>
        <dbReference type="Pfam" id="PF23259"/>
    </source>
</evidence>
<feature type="transmembrane region" description="Helical" evidence="10">
    <location>
        <begin position="180"/>
        <end position="199"/>
    </location>
</feature>
<keyword evidence="8 10" id="KW-0472">Membrane</keyword>
<evidence type="ECO:0000256" key="3">
    <source>
        <dbReference type="ARBA" id="ARBA00022538"/>
    </source>
</evidence>
<reference evidence="15" key="1">
    <citation type="submission" date="2025-08" db="UniProtKB">
        <authorList>
            <consortium name="RefSeq"/>
        </authorList>
    </citation>
    <scope>IDENTIFICATION</scope>
    <source>
        <tissue evidence="15">Seedling</tissue>
    </source>
</reference>
<feature type="transmembrane region" description="Helical" evidence="10">
    <location>
        <begin position="211"/>
        <end position="232"/>
    </location>
</feature>
<keyword evidence="5" id="KW-0630">Potassium</keyword>
<dbReference type="RefSeq" id="XP_024934468.2">
    <property type="nucleotide sequence ID" value="XM_025078700.3"/>
</dbReference>
<evidence type="ECO:0000256" key="5">
    <source>
        <dbReference type="ARBA" id="ARBA00022958"/>
    </source>
</evidence>
<name>A0A6P6GK73_ZIZJJ</name>
<feature type="transmembrane region" description="Helical" evidence="10">
    <location>
        <begin position="145"/>
        <end position="168"/>
    </location>
</feature>
<sequence>MDATQRMVCRQDFFNPLTSMGLQMSSILVISHFFNLVLKELGQPGPIAQILAGLVLGPTGLSNIHKVRDFFFQASAAEYYEIFGFFCRMLFMFLIGLETDLSYILKKLKISSTIAYGGAMVGAIFGIAVSFFLHQQLMLNDKKKFGFLLVIMLMTAYTACPVVIRVATDLKFATSEIGRLAIYSSIINEITCLIVFGFILGIHKMAFFGDFFLTVFVTLVVVGINKFVAIWFNRRNRNKKYLTNPELLFILSLLIGNSMIIEMYTSNSVISCFVIGIMFPKEGKSARTLVQKLSYCVHNFILPVYFGYLGFQFDASRLNSLSSVAIVVIMVVLSIGSKISGTLAACHYLKIPLNHGVFLGFCLNLKGHADVVFIGQATNSLVDWNSEAYNLLLITIVINTVISGPVLALLMRREDKLFTQTYTTLEHHNPESELRTLACVYGPRHVSGVLATMAAISGSQPTPMIPYMMHLIELIQKRRTNVSYHELEDDEQSDNEDYGGNDVLEINDAVDAFTTATKIIVHISKAVSAFSNLYEDVCNVAEDMHTSIVILPFHKHQRIDGKMESAKEGVRITNQKVLRHAPCSVGIIVERGQAGVPGFSQLLDYVSVQQVATLFFGGPDDREAIAWSTRIASHPLVNLTVIRFLSTESSSTRNERVDERDDIEVFMSLASLETGNDVDNAFLNDFYNRSVTSGQVGYVEKYVNNGAQTVAALVDIGDMYSLFIVGKGGRGHSPLTTGMSDWEECPELGTVGDLLASSDFNVNGSVLVVQQYRHSKKEFLDD</sequence>
<dbReference type="GO" id="GO:0012505">
    <property type="term" value="C:endomembrane system"/>
    <property type="evidence" value="ECO:0007669"/>
    <property type="project" value="TreeGrafter"/>
</dbReference>
<feature type="domain" description="Cation/H(+) antiporter central" evidence="12">
    <location>
        <begin position="466"/>
        <end position="595"/>
    </location>
</feature>
<dbReference type="InterPro" id="IPR038770">
    <property type="entry name" value="Na+/solute_symporter_sf"/>
</dbReference>
<feature type="domain" description="Cation/H(+) antiporter C-terminal" evidence="13">
    <location>
        <begin position="611"/>
        <end position="773"/>
    </location>
</feature>
<feature type="domain" description="Cation/H+ exchanger transmembrane" evidence="11">
    <location>
        <begin position="30"/>
        <end position="412"/>
    </location>
</feature>
<keyword evidence="2" id="KW-0813">Transport</keyword>
<feature type="transmembrane region" description="Helical" evidence="10">
    <location>
        <begin position="323"/>
        <end position="345"/>
    </location>
</feature>
<keyword evidence="4 10" id="KW-0812">Transmembrane</keyword>
<dbReference type="GO" id="GO:0016020">
    <property type="term" value="C:membrane"/>
    <property type="evidence" value="ECO:0007669"/>
    <property type="project" value="UniProtKB-SubCell"/>
</dbReference>
<dbReference type="GO" id="GO:0015297">
    <property type="term" value="F:antiporter activity"/>
    <property type="evidence" value="ECO:0007669"/>
    <property type="project" value="InterPro"/>
</dbReference>
<gene>
    <name evidence="15" type="primary">LOC112493297</name>
</gene>
<evidence type="ECO:0000256" key="9">
    <source>
        <dbReference type="ARBA" id="ARBA00038341"/>
    </source>
</evidence>
<evidence type="ECO:0000313" key="14">
    <source>
        <dbReference type="Proteomes" id="UP001652623"/>
    </source>
</evidence>
<feature type="transmembrane region" description="Helical" evidence="10">
    <location>
        <begin position="389"/>
        <end position="410"/>
    </location>
</feature>
<feature type="transmembrane region" description="Helical" evidence="10">
    <location>
        <begin position="76"/>
        <end position="94"/>
    </location>
</feature>
<evidence type="ECO:0000256" key="6">
    <source>
        <dbReference type="ARBA" id="ARBA00022989"/>
    </source>
</evidence>
<keyword evidence="7" id="KW-0406">Ion transport</keyword>
<evidence type="ECO:0000256" key="10">
    <source>
        <dbReference type="SAM" id="Phobius"/>
    </source>
</evidence>